<evidence type="ECO:0000313" key="1">
    <source>
        <dbReference type="EMBL" id="PKI65246.1"/>
    </source>
</evidence>
<dbReference type="AlphaFoldDB" id="A0A2I0KBV4"/>
<name>A0A2I0KBV4_PUNGR</name>
<keyword evidence="2" id="KW-1185">Reference proteome</keyword>
<dbReference type="Proteomes" id="UP000233551">
    <property type="component" value="Unassembled WGS sequence"/>
</dbReference>
<organism evidence="1 2">
    <name type="scientific">Punica granatum</name>
    <name type="common">Pomegranate</name>
    <dbReference type="NCBI Taxonomy" id="22663"/>
    <lineage>
        <taxon>Eukaryota</taxon>
        <taxon>Viridiplantae</taxon>
        <taxon>Streptophyta</taxon>
        <taxon>Embryophyta</taxon>
        <taxon>Tracheophyta</taxon>
        <taxon>Spermatophyta</taxon>
        <taxon>Magnoliopsida</taxon>
        <taxon>eudicotyledons</taxon>
        <taxon>Gunneridae</taxon>
        <taxon>Pentapetalae</taxon>
        <taxon>rosids</taxon>
        <taxon>malvids</taxon>
        <taxon>Myrtales</taxon>
        <taxon>Lythraceae</taxon>
        <taxon>Punica</taxon>
    </lineage>
</organism>
<accession>A0A2I0KBV4</accession>
<dbReference type="EMBL" id="PGOL01000763">
    <property type="protein sequence ID" value="PKI65246.1"/>
    <property type="molecule type" value="Genomic_DNA"/>
</dbReference>
<reference evidence="1 2" key="1">
    <citation type="submission" date="2017-11" db="EMBL/GenBank/DDBJ databases">
        <title>De-novo sequencing of pomegranate (Punica granatum L.) genome.</title>
        <authorList>
            <person name="Akparov Z."/>
            <person name="Amiraslanov A."/>
            <person name="Hajiyeva S."/>
            <person name="Abbasov M."/>
            <person name="Kaur K."/>
            <person name="Hamwieh A."/>
            <person name="Solovyev V."/>
            <person name="Salamov A."/>
            <person name="Braich B."/>
            <person name="Kosarev P."/>
            <person name="Mahmoud A."/>
            <person name="Hajiyev E."/>
            <person name="Babayeva S."/>
            <person name="Izzatullayeva V."/>
            <person name="Mammadov A."/>
            <person name="Mammadov A."/>
            <person name="Sharifova S."/>
            <person name="Ojaghi J."/>
            <person name="Eynullazada K."/>
            <person name="Bayramov B."/>
            <person name="Abdulazimova A."/>
            <person name="Shahmuradov I."/>
        </authorList>
    </citation>
    <scope>NUCLEOTIDE SEQUENCE [LARGE SCALE GENOMIC DNA]</scope>
    <source>
        <strain evidence="2">cv. AG2017</strain>
        <tissue evidence="1">Leaf</tissue>
    </source>
</reference>
<protein>
    <submittedName>
        <fullName evidence="1">Uncharacterized protein</fullName>
    </submittedName>
</protein>
<evidence type="ECO:0000313" key="2">
    <source>
        <dbReference type="Proteomes" id="UP000233551"/>
    </source>
</evidence>
<proteinExistence type="predicted"/>
<comment type="caution">
    <text evidence="1">The sequence shown here is derived from an EMBL/GenBank/DDBJ whole genome shotgun (WGS) entry which is preliminary data.</text>
</comment>
<gene>
    <name evidence="1" type="ORF">CRG98_014395</name>
</gene>
<sequence>MTSSSSTSSSEPALVKELVIWGAMASDFCVGASDLGGFDGKILGLLGGLGDQIGELGGFGEGLGLLGHFLGEGLHSLPQSSIAGFKILGI</sequence>